<feature type="binding site" evidence="6">
    <location>
        <position position="500"/>
    </location>
    <ligand>
        <name>ATP</name>
        <dbReference type="ChEBI" id="CHEBI:30616"/>
    </ligand>
</feature>
<dbReference type="PANTHER" id="PTHR44329">
    <property type="entry name" value="SERINE/THREONINE-PROTEIN KINASE TNNI3K-RELATED"/>
    <property type="match status" value="1"/>
</dbReference>
<keyword evidence="9" id="KW-0675">Receptor</keyword>
<dbReference type="PROSITE" id="PS00108">
    <property type="entry name" value="PROTEIN_KINASE_ST"/>
    <property type="match status" value="1"/>
</dbReference>
<name>A0A061R036_9CHLO</name>
<dbReference type="PANTHER" id="PTHR44329:SF298">
    <property type="entry name" value="MIXED LINEAGE KINASE DOMAIN-LIKE PROTEIN"/>
    <property type="match status" value="1"/>
</dbReference>
<dbReference type="GO" id="GO:0004674">
    <property type="term" value="F:protein serine/threonine kinase activity"/>
    <property type="evidence" value="ECO:0007669"/>
    <property type="project" value="UniProtKB-KW"/>
</dbReference>
<dbReference type="SMART" id="SM00220">
    <property type="entry name" value="S_TKc"/>
    <property type="match status" value="1"/>
</dbReference>
<dbReference type="GO" id="GO:0005524">
    <property type="term" value="F:ATP binding"/>
    <property type="evidence" value="ECO:0007669"/>
    <property type="project" value="UniProtKB-UniRule"/>
</dbReference>
<dbReference type="InterPro" id="IPR051681">
    <property type="entry name" value="Ser/Thr_Kinases-Pseudokinases"/>
</dbReference>
<dbReference type="PROSITE" id="PS50011">
    <property type="entry name" value="PROTEIN_KINASE_DOM"/>
    <property type="match status" value="1"/>
</dbReference>
<dbReference type="SUPFAM" id="SSF54277">
    <property type="entry name" value="CAD &amp; PB1 domains"/>
    <property type="match status" value="1"/>
</dbReference>
<dbReference type="InterPro" id="IPR008271">
    <property type="entry name" value="Ser/Thr_kinase_AS"/>
</dbReference>
<dbReference type="CDD" id="cd13999">
    <property type="entry name" value="STKc_MAP3K-like"/>
    <property type="match status" value="1"/>
</dbReference>
<dbReference type="Pfam" id="PF00564">
    <property type="entry name" value="PB1"/>
    <property type="match status" value="1"/>
</dbReference>
<evidence type="ECO:0000256" key="1">
    <source>
        <dbReference type="ARBA" id="ARBA00022527"/>
    </source>
</evidence>
<feature type="compositionally biased region" description="Polar residues" evidence="7">
    <location>
        <begin position="443"/>
        <end position="462"/>
    </location>
</feature>
<organism evidence="9">
    <name type="scientific">Tetraselmis sp. GSL018</name>
    <dbReference type="NCBI Taxonomy" id="582737"/>
    <lineage>
        <taxon>Eukaryota</taxon>
        <taxon>Viridiplantae</taxon>
        <taxon>Chlorophyta</taxon>
        <taxon>core chlorophytes</taxon>
        <taxon>Chlorodendrophyceae</taxon>
        <taxon>Chlorodendrales</taxon>
        <taxon>Chlorodendraceae</taxon>
        <taxon>Tetraselmis</taxon>
    </lineage>
</organism>
<dbReference type="EMBL" id="GBEZ01022784">
    <property type="protein sequence ID" value="JAC64069.1"/>
    <property type="molecule type" value="Transcribed_RNA"/>
</dbReference>
<dbReference type="InterPro" id="IPR000270">
    <property type="entry name" value="PB1_dom"/>
</dbReference>
<sequence>MAPNCSTSSISSTISASSQSLRDGEKILIRFSFGGTFYMADSERWKYTGGQSYLESIPRDWGYSDLIFRLSEKVQHAVSLKYQVPGEDLDPDSLISVCDNSDLQEMFDEYQRGRELNQQPHRHFRIRVFLFPAEEELFTADELEARSLHASSRDLSAKLPNCSGERRGSGGSHAVDEGSDLRLAAALHSTARRSSWGSFSSAVSSGSQHSKGSTARGCKAPLLIHGAPGPWAQNSAEAAAWEEGFRAGQEAQSFAEECLWQELLLAKLSRAAKHISFTDLVVGDAAGAPLRMEVEGTAAGLTDSDWQNMAAAGFDSAWHPQTGEITSLQAADGAGDAWSPWEQDGLHTPGPGPMDEGGGLQEPPLSPMDDGDGPSPRAGPHTQEARRERQAVDLPNLGSDLGVGSGSPGLKLPSKLGMDLGNDQSAIDATEERPRQRGHQEAPSPSSPSFMSRQWSGNSSGRTVHHVPQDEVKVLYKIGEGAFGEVSLATIPIFGKVAVKWLKPGKIGTHNTAFWQEAELLSSLNHPHVIRFFGVVVESPASQQVVGIITEYMAGGSLSALLQSPAHQPRLSLRRRAELALGAANGMSYLHELRIVHFDLKPDNLLVDGDINSATVVKVADFGLSKHKYNAYVSGCRDLRGTLPYMAPELVSDPDHVSEKADVWSMGIVMWELAARQVPYANLSPQQIVAGLMQGYLKPEIPDWVEDNWRHLMESCLQTNPQARPTFRELSARLERIRDEAAFMYT</sequence>
<dbReference type="AlphaFoldDB" id="A0A061R036"/>
<accession>A0A061R036</accession>
<keyword evidence="5 6" id="KW-0067">ATP-binding</keyword>
<gene>
    <name evidence="9" type="primary">RIP1</name>
    <name evidence="9" type="ORF">TSPGSL018_19108</name>
</gene>
<dbReference type="Gene3D" id="1.10.510.10">
    <property type="entry name" value="Transferase(Phosphotransferase) domain 1"/>
    <property type="match status" value="1"/>
</dbReference>
<protein>
    <submittedName>
        <fullName evidence="9">Receptor-interacting serine/threonine-protein kinase 1</fullName>
    </submittedName>
</protein>
<evidence type="ECO:0000259" key="8">
    <source>
        <dbReference type="PROSITE" id="PS50011"/>
    </source>
</evidence>
<dbReference type="InterPro" id="IPR017441">
    <property type="entry name" value="Protein_kinase_ATP_BS"/>
</dbReference>
<dbReference type="Pfam" id="PF07714">
    <property type="entry name" value="PK_Tyr_Ser-Thr"/>
    <property type="match status" value="1"/>
</dbReference>
<dbReference type="SUPFAM" id="SSF56112">
    <property type="entry name" value="Protein kinase-like (PK-like)"/>
    <property type="match status" value="1"/>
</dbReference>
<evidence type="ECO:0000313" key="9">
    <source>
        <dbReference type="EMBL" id="JAC64069.1"/>
    </source>
</evidence>
<dbReference type="InterPro" id="IPR011009">
    <property type="entry name" value="Kinase-like_dom_sf"/>
</dbReference>
<keyword evidence="4 9" id="KW-0418">Kinase</keyword>
<feature type="region of interest" description="Disordered" evidence="7">
    <location>
        <begin position="329"/>
        <end position="464"/>
    </location>
</feature>
<evidence type="ECO:0000256" key="5">
    <source>
        <dbReference type="ARBA" id="ARBA00022840"/>
    </source>
</evidence>
<evidence type="ECO:0000256" key="4">
    <source>
        <dbReference type="ARBA" id="ARBA00022777"/>
    </source>
</evidence>
<reference evidence="9" key="1">
    <citation type="submission" date="2014-05" db="EMBL/GenBank/DDBJ databases">
        <title>The transcriptome of the halophilic microalga Tetraselmis sp. GSL018 isolated from the Great Salt Lake, Utah.</title>
        <authorList>
            <person name="Jinkerson R.E."/>
            <person name="D'Adamo S."/>
            <person name="Posewitz M.C."/>
        </authorList>
    </citation>
    <scope>NUCLEOTIDE SEQUENCE</scope>
    <source>
        <strain evidence="9">GSL018</strain>
    </source>
</reference>
<dbReference type="InterPro" id="IPR000719">
    <property type="entry name" value="Prot_kinase_dom"/>
</dbReference>
<keyword evidence="2" id="KW-0808">Transferase</keyword>
<dbReference type="Gene3D" id="3.10.20.90">
    <property type="entry name" value="Phosphatidylinositol 3-kinase Catalytic Subunit, Chain A, domain 1"/>
    <property type="match status" value="1"/>
</dbReference>
<dbReference type="InterPro" id="IPR001245">
    <property type="entry name" value="Ser-Thr/Tyr_kinase_cat_dom"/>
</dbReference>
<evidence type="ECO:0000256" key="3">
    <source>
        <dbReference type="ARBA" id="ARBA00022741"/>
    </source>
</evidence>
<dbReference type="SMART" id="SM00666">
    <property type="entry name" value="PB1"/>
    <property type="match status" value="1"/>
</dbReference>
<feature type="compositionally biased region" description="Basic and acidic residues" evidence="7">
    <location>
        <begin position="430"/>
        <end position="440"/>
    </location>
</feature>
<dbReference type="PRINTS" id="PR00109">
    <property type="entry name" value="TYRKINASE"/>
</dbReference>
<evidence type="ECO:0000256" key="7">
    <source>
        <dbReference type="SAM" id="MobiDB-lite"/>
    </source>
</evidence>
<keyword evidence="3 6" id="KW-0547">Nucleotide-binding</keyword>
<keyword evidence="1" id="KW-0723">Serine/threonine-protein kinase</keyword>
<evidence type="ECO:0000256" key="6">
    <source>
        <dbReference type="PROSITE-ProRule" id="PRU10141"/>
    </source>
</evidence>
<evidence type="ECO:0000256" key="2">
    <source>
        <dbReference type="ARBA" id="ARBA00022679"/>
    </source>
</evidence>
<dbReference type="PROSITE" id="PS00107">
    <property type="entry name" value="PROTEIN_KINASE_ATP"/>
    <property type="match status" value="1"/>
</dbReference>
<feature type="domain" description="Protein kinase" evidence="8">
    <location>
        <begin position="472"/>
        <end position="744"/>
    </location>
</feature>
<proteinExistence type="predicted"/>